<sequence>MDATTNTGAKAAKLSLGEKSWDLPIHEGTIGPDVVDISKLYGQTGLFTYDPGFTSTASCESKITYIDGDEGVLLYRGYPIEQLAENGDFLETCYLLLYGELPTAAQKAEFDMSVTRHTMVHEQMTRFFQGFRRDAHPMAIMVASVGALSAFYHDSTDISDPTQRLIASIRMIAKMPTLAAMAYKYSIGQPFVYPKNELDYTANFLNMCFAVPCEDYKVNPILAKAMDKIFILHADHEQNASTSTVRLAGSSGANPFACIAAGIACLWGPAHGGANEAALKMLTEIGHVDRIPEYIKRSKDKNDPFRLMGFGHRVYKNYDPRAKIMQQTCHEVLGELGIKDDPLLDVAVELERIALSDDYFIEKKLYPNIDFYSGITLKAMGFPTTMFTVLFALARTVGWIGQWKEMIEDPGQRIGRPRQLYTGAAQRDYVAMSKRK</sequence>
<dbReference type="GO" id="GO:0005737">
    <property type="term" value="C:cytoplasm"/>
    <property type="evidence" value="ECO:0007669"/>
    <property type="project" value="InterPro"/>
</dbReference>
<gene>
    <name evidence="11" type="primary">gltA</name>
    <name evidence="11" type="ORF">FBQ73_05310</name>
</gene>
<dbReference type="Proteomes" id="UP000305131">
    <property type="component" value="Unassembled WGS sequence"/>
</dbReference>
<dbReference type="UniPathway" id="UPA00223">
    <property type="reaction ID" value="UER00717"/>
</dbReference>
<keyword evidence="3 9" id="KW-0816">Tricarboxylic acid cycle</keyword>
<dbReference type="InterPro" id="IPR016143">
    <property type="entry name" value="Citrate_synth-like_sm_a-sub"/>
</dbReference>
<evidence type="ECO:0000256" key="2">
    <source>
        <dbReference type="ARBA" id="ARBA00010566"/>
    </source>
</evidence>
<dbReference type="GO" id="GO:0036440">
    <property type="term" value="F:citrate synthase activity"/>
    <property type="evidence" value="ECO:0007669"/>
    <property type="project" value="UniProtKB-EC"/>
</dbReference>
<evidence type="ECO:0000256" key="1">
    <source>
        <dbReference type="ARBA" id="ARBA00004751"/>
    </source>
</evidence>
<keyword evidence="11" id="KW-0012">Acyltransferase</keyword>
<comment type="catalytic activity">
    <reaction evidence="5 9">
        <text>oxaloacetate + acetyl-CoA + H2O = citrate + CoA + H(+)</text>
        <dbReference type="Rhea" id="RHEA:16845"/>
        <dbReference type="ChEBI" id="CHEBI:15377"/>
        <dbReference type="ChEBI" id="CHEBI:15378"/>
        <dbReference type="ChEBI" id="CHEBI:16452"/>
        <dbReference type="ChEBI" id="CHEBI:16947"/>
        <dbReference type="ChEBI" id="CHEBI:57287"/>
        <dbReference type="ChEBI" id="CHEBI:57288"/>
        <dbReference type="EC" id="2.3.3.16"/>
    </reaction>
</comment>
<dbReference type="GeneID" id="95772878"/>
<evidence type="ECO:0000256" key="10">
    <source>
        <dbReference type="RuleBase" id="RU003406"/>
    </source>
</evidence>
<dbReference type="GO" id="GO:0006099">
    <property type="term" value="P:tricarboxylic acid cycle"/>
    <property type="evidence" value="ECO:0007669"/>
    <property type="project" value="UniProtKB-UniRule"/>
</dbReference>
<evidence type="ECO:0000256" key="3">
    <source>
        <dbReference type="ARBA" id="ARBA00022532"/>
    </source>
</evidence>
<dbReference type="PROSITE" id="PS00480">
    <property type="entry name" value="CITRATE_SYNTHASE"/>
    <property type="match status" value="1"/>
</dbReference>
<evidence type="ECO:0000313" key="12">
    <source>
        <dbReference type="Proteomes" id="UP000305131"/>
    </source>
</evidence>
<feature type="active site" evidence="8">
    <location>
        <position position="312"/>
    </location>
</feature>
<dbReference type="OrthoDB" id="9800864at2"/>
<accession>A0A6C1KGX7</accession>
<dbReference type="FunFam" id="1.10.230.10:FF:000002">
    <property type="entry name" value="Citrate synthase"/>
    <property type="match status" value="1"/>
</dbReference>
<protein>
    <recommendedName>
        <fullName evidence="6 7">Citrate synthase</fullName>
    </recommendedName>
</protein>
<name>A0A6C1KGX7_XANAU</name>
<dbReference type="InterPro" id="IPR002020">
    <property type="entry name" value="Citrate_synthase"/>
</dbReference>
<dbReference type="SUPFAM" id="SSF48256">
    <property type="entry name" value="Citrate synthase"/>
    <property type="match status" value="1"/>
</dbReference>
<dbReference type="RefSeq" id="WP_138398459.1">
    <property type="nucleotide sequence ID" value="NZ_JBAFVI010000001.1"/>
</dbReference>
<dbReference type="InterPro" id="IPR024176">
    <property type="entry name" value="Citrate_synthase_bac-typ"/>
</dbReference>
<dbReference type="Pfam" id="PF00285">
    <property type="entry name" value="Citrate_synt"/>
    <property type="match status" value="1"/>
</dbReference>
<comment type="similarity">
    <text evidence="2 7 10">Belongs to the citrate synthase family.</text>
</comment>
<evidence type="ECO:0000256" key="5">
    <source>
        <dbReference type="ARBA" id="ARBA00049288"/>
    </source>
</evidence>
<dbReference type="InterPro" id="IPR019810">
    <property type="entry name" value="Citrate_synthase_AS"/>
</dbReference>
<dbReference type="Gene3D" id="2.20.28.60">
    <property type="match status" value="1"/>
</dbReference>
<dbReference type="InterPro" id="IPR016142">
    <property type="entry name" value="Citrate_synth-like_lrg_a-sub"/>
</dbReference>
<dbReference type="NCBIfam" id="NF004126">
    <property type="entry name" value="PRK05614.1"/>
    <property type="match status" value="1"/>
</dbReference>
<organism evidence="11 12">
    <name type="scientific">Xanthobacter autotrophicus</name>
    <dbReference type="NCBI Taxonomy" id="280"/>
    <lineage>
        <taxon>Bacteria</taxon>
        <taxon>Pseudomonadati</taxon>
        <taxon>Pseudomonadota</taxon>
        <taxon>Alphaproteobacteria</taxon>
        <taxon>Hyphomicrobiales</taxon>
        <taxon>Xanthobacteraceae</taxon>
        <taxon>Xanthobacter</taxon>
    </lineage>
</organism>
<dbReference type="PANTHER" id="PTHR42871">
    <property type="entry name" value="CITRATE SYNTHASE"/>
    <property type="match status" value="1"/>
</dbReference>
<dbReference type="PRINTS" id="PR00143">
    <property type="entry name" value="CITRTSNTHASE"/>
</dbReference>
<proteinExistence type="inferred from homology"/>
<dbReference type="CDD" id="cd06114">
    <property type="entry name" value="EcCS_like"/>
    <property type="match status" value="1"/>
</dbReference>
<comment type="pathway">
    <text evidence="1 9">Carbohydrate metabolism; tricarboxylic acid cycle; isocitrate from oxaloacetate: step 1/2.</text>
</comment>
<evidence type="ECO:0000256" key="6">
    <source>
        <dbReference type="NCBIfam" id="TIGR01798"/>
    </source>
</evidence>
<evidence type="ECO:0000313" key="11">
    <source>
        <dbReference type="EMBL" id="TLX43539.1"/>
    </source>
</evidence>
<dbReference type="PANTHER" id="PTHR42871:SF1">
    <property type="entry name" value="CITRATE SYNTHASE"/>
    <property type="match status" value="1"/>
</dbReference>
<evidence type="ECO:0000256" key="8">
    <source>
        <dbReference type="PIRSR" id="PIRSR001369-1"/>
    </source>
</evidence>
<comment type="caution">
    <text evidence="11">The sequence shown here is derived from an EMBL/GenBank/DDBJ whole genome shotgun (WGS) entry which is preliminary data.</text>
</comment>
<dbReference type="InterPro" id="IPR010953">
    <property type="entry name" value="Citrate_synthase_typ-I"/>
</dbReference>
<dbReference type="PIRSF" id="PIRSF001369">
    <property type="entry name" value="Citrate_synth"/>
    <property type="match status" value="1"/>
</dbReference>
<keyword evidence="4 7" id="KW-0808">Transferase</keyword>
<dbReference type="Gene3D" id="1.10.580.10">
    <property type="entry name" value="Citrate Synthase, domain 1"/>
    <property type="match status" value="1"/>
</dbReference>
<dbReference type="InterPro" id="IPR036969">
    <property type="entry name" value="Citrate_synthase_sf"/>
</dbReference>
<feature type="active site" evidence="8">
    <location>
        <position position="370"/>
    </location>
</feature>
<evidence type="ECO:0000256" key="4">
    <source>
        <dbReference type="ARBA" id="ARBA00022679"/>
    </source>
</evidence>
<evidence type="ECO:0000256" key="9">
    <source>
        <dbReference type="RuleBase" id="RU003370"/>
    </source>
</evidence>
<dbReference type="Gene3D" id="1.10.230.10">
    <property type="entry name" value="Cytochrome P450-Terp, domain 2"/>
    <property type="match status" value="1"/>
</dbReference>
<reference evidence="11 12" key="1">
    <citation type="submission" date="2019-05" db="EMBL/GenBank/DDBJ databases">
        <authorList>
            <person name="Zhou X."/>
        </authorList>
    </citation>
    <scope>NUCLEOTIDE SEQUENCE [LARGE SCALE GENOMIC DNA]</scope>
    <source>
        <strain evidence="11 12">DSM 432</strain>
    </source>
</reference>
<dbReference type="NCBIfam" id="TIGR01798">
    <property type="entry name" value="cit_synth_I"/>
    <property type="match status" value="1"/>
</dbReference>
<dbReference type="EMBL" id="VAUP01000015">
    <property type="protein sequence ID" value="TLX43539.1"/>
    <property type="molecule type" value="Genomic_DNA"/>
</dbReference>
<dbReference type="AlphaFoldDB" id="A0A6C1KGX7"/>
<evidence type="ECO:0000256" key="7">
    <source>
        <dbReference type="PIRNR" id="PIRNR001369"/>
    </source>
</evidence>